<organism evidence="1 2">
    <name type="scientific">Porites evermanni</name>
    <dbReference type="NCBI Taxonomy" id="104178"/>
    <lineage>
        <taxon>Eukaryota</taxon>
        <taxon>Metazoa</taxon>
        <taxon>Cnidaria</taxon>
        <taxon>Anthozoa</taxon>
        <taxon>Hexacorallia</taxon>
        <taxon>Scleractinia</taxon>
        <taxon>Fungiina</taxon>
        <taxon>Poritidae</taxon>
        <taxon>Porites</taxon>
    </lineage>
</organism>
<keyword evidence="2" id="KW-1185">Reference proteome</keyword>
<gene>
    <name evidence="1" type="ORF">PEVE_00035990</name>
</gene>
<evidence type="ECO:0008006" key="3">
    <source>
        <dbReference type="Google" id="ProtNLM"/>
    </source>
</evidence>
<protein>
    <recommendedName>
        <fullName evidence="3">PARP</fullName>
    </recommendedName>
</protein>
<name>A0ABN8MI38_9CNID</name>
<comment type="caution">
    <text evidence="1">The sequence shown here is derived from an EMBL/GenBank/DDBJ whole genome shotgun (WGS) entry which is preliminary data.</text>
</comment>
<evidence type="ECO:0000313" key="1">
    <source>
        <dbReference type="EMBL" id="CAH3029351.1"/>
    </source>
</evidence>
<proteinExistence type="predicted"/>
<accession>A0ABN8MI38</accession>
<dbReference type="SUPFAM" id="SSF56399">
    <property type="entry name" value="ADP-ribosylation"/>
    <property type="match status" value="1"/>
</dbReference>
<reference evidence="1 2" key="1">
    <citation type="submission" date="2022-05" db="EMBL/GenBank/DDBJ databases">
        <authorList>
            <consortium name="Genoscope - CEA"/>
            <person name="William W."/>
        </authorList>
    </citation>
    <scope>NUCLEOTIDE SEQUENCE [LARGE SCALE GENOMIC DNA]</scope>
</reference>
<sequence>MADLTFSVENKLWLICPRKGYTDQPIVERPLATLLWLARVGIENLLFFALRYHLWSFLCSVSSTAFAFLKCELFPYNKEKINAWFFPPCLKNIRGELNVINVNSEGEKFKCYESQHGVSNFPMSLSNDDYEVFFHGTTHESAKNIIENNIILRRGDASNRADFSRGCGFYLGKDFENTLRAKWRSHRPRCSAVLVFRVPRADLREAGIRGRDLQGDLTEWQRIIKQFRAPERPSRKFLDELARYDFIEGPLFGEGQSLKNPIPNRGSYQLCVKSLDCAKLFDQSLHSVLFLEP</sequence>
<dbReference type="EMBL" id="CALNXI010000567">
    <property type="protein sequence ID" value="CAH3029351.1"/>
    <property type="molecule type" value="Genomic_DNA"/>
</dbReference>
<evidence type="ECO:0000313" key="2">
    <source>
        <dbReference type="Proteomes" id="UP001159427"/>
    </source>
</evidence>
<dbReference type="Gene3D" id="3.90.175.10">
    <property type="entry name" value="Diphtheria Toxin, domain 1"/>
    <property type="match status" value="1"/>
</dbReference>
<dbReference type="Proteomes" id="UP001159427">
    <property type="component" value="Unassembled WGS sequence"/>
</dbReference>